<dbReference type="Proteomes" id="UP000765845">
    <property type="component" value="Unassembled WGS sequence"/>
</dbReference>
<dbReference type="PANTHER" id="PTHR48228">
    <property type="entry name" value="SUCCINYL-COA--D-CITRAMALATE COA-TRANSFERASE"/>
    <property type="match status" value="1"/>
</dbReference>
<evidence type="ECO:0000313" key="2">
    <source>
        <dbReference type="Proteomes" id="UP000765845"/>
    </source>
</evidence>
<dbReference type="GO" id="GO:0016740">
    <property type="term" value="F:transferase activity"/>
    <property type="evidence" value="ECO:0007669"/>
    <property type="project" value="UniProtKB-KW"/>
</dbReference>
<dbReference type="Pfam" id="PF02515">
    <property type="entry name" value="CoA_transf_3"/>
    <property type="match status" value="1"/>
</dbReference>
<keyword evidence="1" id="KW-0808">Transferase</keyword>
<dbReference type="RefSeq" id="WP_168450182.1">
    <property type="nucleotide sequence ID" value="NZ_JAAWWK010000003.1"/>
</dbReference>
<dbReference type="InterPro" id="IPR023606">
    <property type="entry name" value="CoA-Trfase_III_dom_1_sf"/>
</dbReference>
<dbReference type="SUPFAM" id="SSF89796">
    <property type="entry name" value="CoA-transferase family III (CaiB/BaiF)"/>
    <property type="match status" value="1"/>
</dbReference>
<comment type="caution">
    <text evidence="1">The sequence shown here is derived from an EMBL/GenBank/DDBJ whole genome shotgun (WGS) entry which is preliminary data.</text>
</comment>
<name>A0ABX1GHF3_9GAMM</name>
<dbReference type="PANTHER" id="PTHR48228:SF5">
    <property type="entry name" value="ALPHA-METHYLACYL-COA RACEMASE"/>
    <property type="match status" value="1"/>
</dbReference>
<protein>
    <submittedName>
        <fullName evidence="1">CoA transferase</fullName>
    </submittedName>
</protein>
<dbReference type="EMBL" id="JAAWWK010000003">
    <property type="protein sequence ID" value="NKI17634.1"/>
    <property type="molecule type" value="Genomic_DNA"/>
</dbReference>
<proteinExistence type="predicted"/>
<dbReference type="Gene3D" id="3.40.50.10540">
    <property type="entry name" value="Crotonobetainyl-coa:carnitine coa-transferase, domain 1"/>
    <property type="match status" value="1"/>
</dbReference>
<keyword evidence="2" id="KW-1185">Reference proteome</keyword>
<reference evidence="1 2" key="1">
    <citation type="submission" date="2020-04" db="EMBL/GenBank/DDBJ databases">
        <authorList>
            <person name="Yoon J."/>
        </authorList>
    </citation>
    <scope>NUCLEOTIDE SEQUENCE [LARGE SCALE GENOMIC DNA]</scope>
    <source>
        <strain evidence="1 2">KMU-166</strain>
    </source>
</reference>
<dbReference type="Gene3D" id="3.30.1540.10">
    <property type="entry name" value="formyl-coa transferase, domain 3"/>
    <property type="match status" value="1"/>
</dbReference>
<sequence>MAGPLSGLRVVEVAGVGPGPYACMLLSDLGAEVVRIDRSSGGMGNISGDVTHRGRRSIVIDLKREQGLAAARRLIDSADVLVEGFRPGVMEKLGLGPDTFTESNPGLIYGRMTGWGQYGPLAQRAGHDLNYIAISGVLGAMGGADQPPPVPLNVVGDLGGGSMFLIMGILSALYERGRSGLGQVVDAAICDGASSLMTTVHSLQNVGFWESERESNILDGGAPFYRNYPCKDGRYLSLGAIEPPFYAELLRLLELDFGGTDYSVQMNKALWPRQQAEIAARIREKTQAEWCDIFADSDACVAPVLDSTQAVRHPHNRARGNLTMHDGVLQAEVAPRLSRTPGAIQSPPVTAGCHSSEVLGELGYSDSDIQALLSSGAVHGVKES</sequence>
<dbReference type="InterPro" id="IPR003673">
    <property type="entry name" value="CoA-Trfase_fam_III"/>
</dbReference>
<evidence type="ECO:0000313" key="1">
    <source>
        <dbReference type="EMBL" id="NKI17634.1"/>
    </source>
</evidence>
<organism evidence="1 2">
    <name type="scientific">Spongiibacter thalassae</name>
    <dbReference type="NCBI Taxonomy" id="2721624"/>
    <lineage>
        <taxon>Bacteria</taxon>
        <taxon>Pseudomonadati</taxon>
        <taxon>Pseudomonadota</taxon>
        <taxon>Gammaproteobacteria</taxon>
        <taxon>Cellvibrionales</taxon>
        <taxon>Spongiibacteraceae</taxon>
        <taxon>Spongiibacter</taxon>
    </lineage>
</organism>
<dbReference type="InterPro" id="IPR044855">
    <property type="entry name" value="CoA-Trfase_III_dom3_sf"/>
</dbReference>
<accession>A0ABX1GHF3</accession>
<gene>
    <name evidence="1" type="ORF">HCU74_09400</name>
</gene>
<dbReference type="InterPro" id="IPR050509">
    <property type="entry name" value="CoA-transferase_III"/>
</dbReference>